<keyword evidence="3" id="KW-1185">Reference proteome</keyword>
<dbReference type="PANTHER" id="PTHR13156:SF0">
    <property type="entry name" value="NADH DEHYDROGENASE [UBIQUINONE] IRON-SULFUR PROTEIN 6, MITOCHONDRIAL"/>
    <property type="match status" value="1"/>
</dbReference>
<accession>A0A7T8K1V7</accession>
<feature type="non-terminal residue" evidence="2">
    <location>
        <position position="1"/>
    </location>
</feature>
<feature type="domain" description="Zinc finger CHCC-type" evidence="1">
    <location>
        <begin position="51"/>
        <end position="86"/>
    </location>
</feature>
<protein>
    <submittedName>
        <fullName evidence="2">NADH dehydrogenase iron-sulfur protein 6 mitochondrial</fullName>
    </submittedName>
</protein>
<evidence type="ECO:0000313" key="2">
    <source>
        <dbReference type="EMBL" id="QQP42431.1"/>
    </source>
</evidence>
<dbReference type="Gene3D" id="2.60.260.40">
    <property type="entry name" value="q5lls5 like domains"/>
    <property type="match status" value="1"/>
</dbReference>
<dbReference type="InterPro" id="IPR019401">
    <property type="entry name" value="Znf_CHCC"/>
</dbReference>
<dbReference type="GO" id="GO:0006120">
    <property type="term" value="P:mitochondrial electron transport, NADH to ubiquinone"/>
    <property type="evidence" value="ECO:0007669"/>
    <property type="project" value="TreeGrafter"/>
</dbReference>
<dbReference type="PANTHER" id="PTHR13156">
    <property type="entry name" value="NADH-UBIQUINONE OXIDOREDUCTASE 13 KD-A SUBUNIT"/>
    <property type="match status" value="1"/>
</dbReference>
<dbReference type="Pfam" id="PF10276">
    <property type="entry name" value="zf-CHCC"/>
    <property type="match status" value="1"/>
</dbReference>
<dbReference type="Proteomes" id="UP000595437">
    <property type="component" value="Chromosome 11"/>
</dbReference>
<organism evidence="2 3">
    <name type="scientific">Caligus rogercresseyi</name>
    <name type="common">Sea louse</name>
    <dbReference type="NCBI Taxonomy" id="217165"/>
    <lineage>
        <taxon>Eukaryota</taxon>
        <taxon>Metazoa</taxon>
        <taxon>Ecdysozoa</taxon>
        <taxon>Arthropoda</taxon>
        <taxon>Crustacea</taxon>
        <taxon>Multicrustacea</taxon>
        <taxon>Hexanauplia</taxon>
        <taxon>Copepoda</taxon>
        <taxon>Siphonostomatoida</taxon>
        <taxon>Caligidae</taxon>
        <taxon>Caligus</taxon>
    </lineage>
</organism>
<evidence type="ECO:0000313" key="3">
    <source>
        <dbReference type="Proteomes" id="UP000595437"/>
    </source>
</evidence>
<reference evidence="3" key="1">
    <citation type="submission" date="2021-01" db="EMBL/GenBank/DDBJ databases">
        <title>Caligus Genome Assembly.</title>
        <authorList>
            <person name="Gallardo-Escarate C."/>
        </authorList>
    </citation>
    <scope>NUCLEOTIDE SEQUENCE [LARGE SCALE GENOMIC DNA]</scope>
</reference>
<dbReference type="EMBL" id="CP045900">
    <property type="protein sequence ID" value="QQP42431.1"/>
    <property type="molecule type" value="Genomic_DNA"/>
</dbReference>
<name>A0A7T8K1V7_CALRO</name>
<dbReference type="AlphaFoldDB" id="A0A7T8K1V7"/>
<sequence>TDSGSKETHTGQTWEESDFRNVRFLNTEKEINDQFSIDLVSKMAPIEVTERIVSCDGGGGALGHPRVFINLDEGTPKACIYCQLRYVLKEH</sequence>
<dbReference type="GO" id="GO:0005739">
    <property type="term" value="C:mitochondrion"/>
    <property type="evidence" value="ECO:0007669"/>
    <property type="project" value="GOC"/>
</dbReference>
<gene>
    <name evidence="2" type="ORF">FKW44_017099</name>
</gene>
<dbReference type="OrthoDB" id="307899at2759"/>
<proteinExistence type="predicted"/>
<evidence type="ECO:0000259" key="1">
    <source>
        <dbReference type="Pfam" id="PF10276"/>
    </source>
</evidence>